<dbReference type="InterPro" id="IPR036116">
    <property type="entry name" value="FN3_sf"/>
</dbReference>
<sequence>MKNLLKLTFGFLFLCPMLQAQEQSVYGWLRYDTENQDEYGICQFTTDYPEDITIVHAYPQDAVACAGAFANGTYYVYLYETDGYNASPLSFNRIDLATGEMTQIADYSAMPMLYADMTYDYSTQTMYALGKTEGTSTLLTVDLETGEYTEIGQMERYFLTLACSYDGHLYTVDYDEGAFWEVDKSTGSTTYIGSTWELPDDYLQSMEFDHETGQLFWAGNSRGYGFWDEINVETGETTQLGSLGNDAQVVGLYIPFHIASTQSPDTVSSFLATADPEGELQVELSWTNPTQNMAGESITKLTDIKITRNQQLIYQSGSTQAGASLSHTDKGMENGFSTYEIIAVNEHGESQAVSRTLFVGHDLPQAPSNIQASLQGQHINLSWEAPTIGINAGYVDWSSLQYDILRLPDSVSIARNLSDNRFTDTSIHTINSYSYLVYAKTADGLGQSAASNALIAGPAIEPPYFCNFGTEAEFALYTVVDANQDGYSWRRETTLDAAYYYYNEEDETIGGDDWLISPPLHFQANTPYRLSFKLQSYDESYPEKVAVYLGTDNTPQSQQLLLGDFTTSNASGEFSSHRIALPDTLPEGDYHIGFYCHSDPYMFILYVTDVQVEEIQEGIVTGIIQDGNGPVANVRVSVEGTDVETYSDENGSYSVSTLLEGLYTFFFEKQGYERKTQEIQVLSLQTTTQDISLEALPSFAVSGKIVNAEGHAVSHARIYMDGYMQDTAISGQDGSFLFEQVYVADNYQLRVYRYGLQADTLPFSVAEADLVIPDITLADKMLPPYQVKARLQDSTLEINWKEPVDTEVFRYDNGVHGGRLGNAEATANSVYGSVYRTPTTLTAVEWFTENYLLTHATVNVFVLDLDADGEPSSKVLYRQDNVPNQDKEWNRLELAEPLEAPNGYMLALSYEGHVGLGLDTGTMTFQEHVHCFSMDFEQGDFEYLEEHQIRRSLMIRGIGYLYGEDTLPYAGTERRYQVFRLTKDQMSEPGQWQTLASPTTELQMQDPAWLSLAQGQYLYAVQTLYGKDATASEACFSNTMDKDMNTDLIVSIRTNTPENEAEGSLVSLLTADGDSILYNENADAEGQARFNGIPKGSYLLHIRLQGFENYASDILDLSSEKLYTQEIDLKEYVVNPFNLEITEGDEPNERILRWNITDGLFDDFESHKDFAINSAGEIGWSYIDADGKPTSDIDNVEFENSTAPKAFIIFNPYQTDPRLNMIDQQILPYSGEKFLAAFPSNPGPNDDYFISPALDYNQAFSLSFKAKSHSTAYGEELIQVGYSVSGNEADDFVWLNDNDTLALPMGDWQEYRYEMPAEARHTAIRCLSNDAFILMIDDVFVGIEPPQGIDPENIRRDLAFNLYLDSTLVESNVEANEFLFTGLEAGKHTAGVAAVFASTVTPITAIEFEVKETGNESFDETLSRIRIWPNPATDRIRIEGEYERLSLYTLSGQKVTESEYVSELSISGLRSGLYLLRIEKDGNSRIFKLSVR</sequence>
<dbReference type="Pfam" id="PF18962">
    <property type="entry name" value="Por_Secre_tail"/>
    <property type="match status" value="1"/>
</dbReference>
<dbReference type="InterPro" id="IPR011044">
    <property type="entry name" value="Quino_amine_DH_bsu"/>
</dbReference>
<keyword evidence="3" id="KW-0645">Protease</keyword>
<feature type="signal peptide" evidence="1">
    <location>
        <begin position="1"/>
        <end position="20"/>
    </location>
</feature>
<dbReference type="InterPro" id="IPR013783">
    <property type="entry name" value="Ig-like_fold"/>
</dbReference>
<comment type="caution">
    <text evidence="3">The sequence shown here is derived from an EMBL/GenBank/DDBJ whole genome shotgun (WGS) entry which is preliminary data.</text>
</comment>
<dbReference type="Gene3D" id="2.60.120.200">
    <property type="match status" value="2"/>
</dbReference>
<feature type="domain" description="Fibronectin type-III" evidence="2">
    <location>
        <begin position="364"/>
        <end position="446"/>
    </location>
</feature>
<accession>A0A9D9H1A8</accession>
<reference evidence="3" key="2">
    <citation type="journal article" date="2021" name="PeerJ">
        <title>Extensive microbial diversity within the chicken gut microbiome revealed by metagenomics and culture.</title>
        <authorList>
            <person name="Gilroy R."/>
            <person name="Ravi A."/>
            <person name="Getino M."/>
            <person name="Pursley I."/>
            <person name="Horton D.L."/>
            <person name="Alikhan N.F."/>
            <person name="Baker D."/>
            <person name="Gharbi K."/>
            <person name="Hall N."/>
            <person name="Watson M."/>
            <person name="Adriaenssens E.M."/>
            <person name="Foster-Nyarko E."/>
            <person name="Jarju S."/>
            <person name="Secka A."/>
            <person name="Antonio M."/>
            <person name="Oren A."/>
            <person name="Chaudhuri R.R."/>
            <person name="La Ragione R."/>
            <person name="Hildebrand F."/>
            <person name="Pallen M.J."/>
        </authorList>
    </citation>
    <scope>NUCLEOTIDE SEQUENCE</scope>
    <source>
        <strain evidence="3">2889</strain>
    </source>
</reference>
<organism evidence="3 4">
    <name type="scientific">Candidatus Pullibacteroides excrementavium</name>
    <dbReference type="NCBI Taxonomy" id="2840905"/>
    <lineage>
        <taxon>Bacteria</taxon>
        <taxon>Pseudomonadati</taxon>
        <taxon>Bacteroidota</taxon>
        <taxon>Bacteroidia</taxon>
        <taxon>Bacteroidales</taxon>
        <taxon>Candidatus Pullibacteroides</taxon>
    </lineage>
</organism>
<dbReference type="Gene3D" id="2.60.40.10">
    <property type="entry name" value="Immunoglobulins"/>
    <property type="match status" value="1"/>
</dbReference>
<dbReference type="NCBIfam" id="TIGR04183">
    <property type="entry name" value="Por_Secre_tail"/>
    <property type="match status" value="1"/>
</dbReference>
<gene>
    <name evidence="3" type="ORF">IAB08_05710</name>
</gene>
<keyword evidence="3" id="KW-0121">Carboxypeptidase</keyword>
<dbReference type="Pfam" id="PF13620">
    <property type="entry name" value="CarboxypepD_reg"/>
    <property type="match status" value="1"/>
</dbReference>
<name>A0A9D9H1A8_9BACT</name>
<dbReference type="SUPFAM" id="SSF49265">
    <property type="entry name" value="Fibronectin type III"/>
    <property type="match status" value="1"/>
</dbReference>
<dbReference type="InterPro" id="IPR003961">
    <property type="entry name" value="FN3_dom"/>
</dbReference>
<keyword evidence="1" id="KW-0732">Signal</keyword>
<dbReference type="GO" id="GO:0030246">
    <property type="term" value="F:carbohydrate binding"/>
    <property type="evidence" value="ECO:0007669"/>
    <property type="project" value="InterPro"/>
</dbReference>
<dbReference type="SMART" id="SM00060">
    <property type="entry name" value="FN3"/>
    <property type="match status" value="2"/>
</dbReference>
<dbReference type="InterPro" id="IPR008969">
    <property type="entry name" value="CarboxyPept-like_regulatory"/>
</dbReference>
<keyword evidence="3" id="KW-0378">Hydrolase</keyword>
<dbReference type="InterPro" id="IPR026444">
    <property type="entry name" value="Secre_tail"/>
</dbReference>
<evidence type="ECO:0000313" key="4">
    <source>
        <dbReference type="Proteomes" id="UP000823612"/>
    </source>
</evidence>
<proteinExistence type="predicted"/>
<protein>
    <submittedName>
        <fullName evidence="3">Carboxypeptidase regulatory-like domain-containing protein</fullName>
    </submittedName>
</protein>
<dbReference type="NCBIfam" id="NF038128">
    <property type="entry name" value="choice_anch_J"/>
    <property type="match status" value="2"/>
</dbReference>
<dbReference type="GO" id="GO:0004180">
    <property type="term" value="F:carboxypeptidase activity"/>
    <property type="evidence" value="ECO:0007669"/>
    <property type="project" value="UniProtKB-KW"/>
</dbReference>
<evidence type="ECO:0000259" key="2">
    <source>
        <dbReference type="SMART" id="SM00060"/>
    </source>
</evidence>
<dbReference type="SUPFAM" id="SSF50969">
    <property type="entry name" value="YVTN repeat-like/Quinoprotein amine dehydrogenase"/>
    <property type="match status" value="1"/>
</dbReference>
<dbReference type="Proteomes" id="UP000823612">
    <property type="component" value="Unassembled WGS sequence"/>
</dbReference>
<feature type="domain" description="Fibronectin type-III" evidence="2">
    <location>
        <begin position="264"/>
        <end position="350"/>
    </location>
</feature>
<dbReference type="InterPro" id="IPR013784">
    <property type="entry name" value="Carb-bd-like_fold"/>
</dbReference>
<evidence type="ECO:0000256" key="1">
    <source>
        <dbReference type="SAM" id="SignalP"/>
    </source>
</evidence>
<evidence type="ECO:0000313" key="3">
    <source>
        <dbReference type="EMBL" id="MBO8432771.1"/>
    </source>
</evidence>
<feature type="chain" id="PRO_5038724306" evidence="1">
    <location>
        <begin position="21"/>
        <end position="1492"/>
    </location>
</feature>
<dbReference type="Gene3D" id="2.60.40.1120">
    <property type="entry name" value="Carboxypeptidase-like, regulatory domain"/>
    <property type="match status" value="1"/>
</dbReference>
<dbReference type="SUPFAM" id="SSF49452">
    <property type="entry name" value="Starch-binding domain-like"/>
    <property type="match status" value="1"/>
</dbReference>
<dbReference type="EMBL" id="JADIMZ010000087">
    <property type="protein sequence ID" value="MBO8432771.1"/>
    <property type="molecule type" value="Genomic_DNA"/>
</dbReference>
<reference evidence="3" key="1">
    <citation type="submission" date="2020-10" db="EMBL/GenBank/DDBJ databases">
        <authorList>
            <person name="Gilroy R."/>
        </authorList>
    </citation>
    <scope>NUCLEOTIDE SEQUENCE</scope>
    <source>
        <strain evidence="3">2889</strain>
    </source>
</reference>
<dbReference type="SUPFAM" id="SSF49464">
    <property type="entry name" value="Carboxypeptidase regulatory domain-like"/>
    <property type="match status" value="1"/>
</dbReference>